<dbReference type="Proteomes" id="UP000579250">
    <property type="component" value="Unassembled WGS sequence"/>
</dbReference>
<evidence type="ECO:0000313" key="2">
    <source>
        <dbReference type="Proteomes" id="UP000579250"/>
    </source>
</evidence>
<evidence type="ECO:0008006" key="3">
    <source>
        <dbReference type="Google" id="ProtNLM"/>
    </source>
</evidence>
<comment type="caution">
    <text evidence="1">The sequence shown here is derived from an EMBL/GenBank/DDBJ whole genome shotgun (WGS) entry which is preliminary data.</text>
</comment>
<name>A0A846Z804_9ACTN</name>
<reference evidence="1 2" key="1">
    <citation type="submission" date="2020-04" db="EMBL/GenBank/DDBJ databases">
        <title>MicrobeNet Type strains.</title>
        <authorList>
            <person name="Nicholson A.C."/>
        </authorList>
    </citation>
    <scope>NUCLEOTIDE SEQUENCE [LARGE SCALE GENOMIC DNA]</scope>
    <source>
        <strain evidence="1 2">ATCC BAA-277</strain>
    </source>
</reference>
<dbReference type="AlphaFoldDB" id="A0A846Z804"/>
<protein>
    <recommendedName>
        <fullName evidence="3">ATP/GTP-binding protein</fullName>
    </recommendedName>
</protein>
<keyword evidence="2" id="KW-1185">Reference proteome</keyword>
<accession>A0A846Z804</accession>
<organism evidence="1 2">
    <name type="scientific">Actinomadura latina</name>
    <dbReference type="NCBI Taxonomy" id="163603"/>
    <lineage>
        <taxon>Bacteria</taxon>
        <taxon>Bacillati</taxon>
        <taxon>Actinomycetota</taxon>
        <taxon>Actinomycetes</taxon>
        <taxon>Streptosporangiales</taxon>
        <taxon>Thermomonosporaceae</taxon>
        <taxon>Actinomadura</taxon>
    </lineage>
</organism>
<evidence type="ECO:0000313" key="1">
    <source>
        <dbReference type="EMBL" id="NKZ09229.1"/>
    </source>
</evidence>
<dbReference type="EMBL" id="JAAXPI010000141">
    <property type="protein sequence ID" value="NKZ09229.1"/>
    <property type="molecule type" value="Genomic_DNA"/>
</dbReference>
<sequence length="857" mass="94500">MSDFDRVFDPQYAAVDLFTNRTDENATFALSMVRHLERLSDGTASLSNWARHHVLTFYGVGGIGKTELSRRLERWALGELPENDEWGATPQLGLPVRTMRIDFHGSAAVQATDIVLRLRAALADSGKRFPAFDVGFAAWWALAHPGIALPDLRSPSGFDVQGQINDTLNEVLNEVGANFGLGPMTVRSGRIIVDAVRSRRLRTKALRECGPLAAIVEEARLDASPYVAASLAGLLSWDFERLAGKQRPLLIIFADAAEYIQGSDRSQERLFNRIVHLTPGFLWVVTSRRALDWDSTDLAALLPTTGPSVWPGIRLGEVDEPRQHLVGDLSDEDVERFLAAASEAPGNPVLNPDVRERIRRAAHGLPLYLDLSLAMARAMGGAELDAEVFGKPLPQLVTRVFADLPPEEREIARTASLVARFDPELLAQATGGLLGDALRFCERSLVSYDGHPLFPYRLHDAVRSAIAAESPAIPGAWAPADRRNRAIALAEALHARHDQALHGVEQRLDIVEITGRLCADHDLTLPWLLTSVIDLPSFEQTVERLPEPSDSTWIGLLATFLNAWHGRTIEERVAYLTDFVATPLPQDIGRTARRWLAYSLRSVYEHPAALVILEELLAETPESQHLLYQTARSLHGLGRYRDLKSHLENYPVTGNAADVRLQADLCFDRAELNQAIAGTAARASYLRSIGKHRIATDNDAMVVWRKALAGQASIAECDALADTSDQYGRSLTYRTALAARLLCMSVSHPRLAETLADRAAVIETSGSTEGWREYTADLIQALRRGDRAAISDIRAHWIASRTPWTPNQQLIDRICVFGGHPPVFAPPRFADEDSDAIDHRWHTVLTTLTDPDAGSST</sequence>
<dbReference type="SUPFAM" id="SSF52540">
    <property type="entry name" value="P-loop containing nucleoside triphosphate hydrolases"/>
    <property type="match status" value="1"/>
</dbReference>
<gene>
    <name evidence="1" type="ORF">HGB48_36665</name>
</gene>
<proteinExistence type="predicted"/>
<dbReference type="RefSeq" id="WP_067641725.1">
    <property type="nucleotide sequence ID" value="NZ_JAAXPI010000141.1"/>
</dbReference>
<dbReference type="InterPro" id="IPR027417">
    <property type="entry name" value="P-loop_NTPase"/>
</dbReference>